<accession>A0A2H9T8S1</accession>
<evidence type="ECO:0000313" key="1">
    <source>
        <dbReference type="EMBL" id="PJE79613.1"/>
    </source>
</evidence>
<reference evidence="1" key="1">
    <citation type="journal article" date="2017" name="Appl. Environ. Microbiol.">
        <title>Molecular characterization of an Endozoicomonas-like organism causing infection in king scallop Pecten maximus L.</title>
        <authorList>
            <person name="Cano I."/>
            <person name="van Aerle R."/>
            <person name="Ross S."/>
            <person name="Verner-Jeffreys D.W."/>
            <person name="Paley R.K."/>
            <person name="Rimmer G."/>
            <person name="Ryder D."/>
            <person name="Hooper P."/>
            <person name="Stone D."/>
            <person name="Feist S.W."/>
        </authorList>
    </citation>
    <scope>NUCLEOTIDE SEQUENCE</scope>
</reference>
<comment type="caution">
    <text evidence="1">The sequence shown here is derived from an EMBL/GenBank/DDBJ whole genome shotgun (WGS) entry which is preliminary data.</text>
</comment>
<sequence>MSTKEKHKFGLQHIEGWQQSSLSRSAYIIIHELSSNPFSHYFRRHYRKPPPSQPDKETASLIPVYAVPETLSNESFSPCMTLTTPQGYHIELVSDFNPELLQQQQVIKVVEAA</sequence>
<organism evidence="1">
    <name type="scientific">invertebrate metagenome</name>
    <dbReference type="NCBI Taxonomy" id="1711999"/>
    <lineage>
        <taxon>unclassified sequences</taxon>
        <taxon>metagenomes</taxon>
        <taxon>organismal metagenomes</taxon>
    </lineage>
</organism>
<dbReference type="AlphaFoldDB" id="A0A2H9T8S1"/>
<protein>
    <submittedName>
        <fullName evidence="1">Uncharacterized protein</fullName>
    </submittedName>
</protein>
<proteinExistence type="predicted"/>
<dbReference type="EMBL" id="NSIT01000058">
    <property type="protein sequence ID" value="PJE79613.1"/>
    <property type="molecule type" value="Genomic_DNA"/>
</dbReference>
<name>A0A2H9T8S1_9ZZZZ</name>
<gene>
    <name evidence="1" type="ORF">CI610_01422</name>
</gene>
<dbReference type="NCBIfam" id="NF047593">
    <property type="entry name" value="IS66_ISAeme5_TnpA"/>
    <property type="match status" value="1"/>
</dbReference>